<dbReference type="EMBL" id="AP018165">
    <property type="protein sequence ID" value="BAX95745.1"/>
    <property type="molecule type" value="Genomic_DNA"/>
</dbReference>
<dbReference type="CDD" id="cd00090">
    <property type="entry name" value="HTH_ARSR"/>
    <property type="match status" value="1"/>
</dbReference>
<gene>
    <name evidence="4" type="ORF">MSTE_00402</name>
</gene>
<dbReference type="SMART" id="SM00418">
    <property type="entry name" value="HTH_ARSR"/>
    <property type="match status" value="1"/>
</dbReference>
<dbReference type="Pfam" id="PF01022">
    <property type="entry name" value="HTH_5"/>
    <property type="match status" value="1"/>
</dbReference>
<protein>
    <submittedName>
        <fullName evidence="4">ArsR family transcriptional regulator</fullName>
    </submittedName>
</protein>
<dbReference type="PANTHER" id="PTHR43428">
    <property type="entry name" value="ARSENATE REDUCTASE"/>
    <property type="match status" value="1"/>
</dbReference>
<evidence type="ECO:0000259" key="3">
    <source>
        <dbReference type="SMART" id="SM00418"/>
    </source>
</evidence>
<dbReference type="SMART" id="SM00226">
    <property type="entry name" value="LMWPc"/>
    <property type="match status" value="1"/>
</dbReference>
<dbReference type="Proteomes" id="UP000217954">
    <property type="component" value="Chromosome"/>
</dbReference>
<sequence>MDMPYSLVMTAPCQPIPAFIHLAAHPLRWQLINELAVSDYRVRELVARTGHPQNLISYHLRALRESELITSTRSSHDGRDSYYHLDLQRCSEQLAAAGSAIHPGLQMQPRGAAPTPPPGTSVLFVCTGNSARSAIAEALLRHHTHGRLQVTSAGTRPRNHMHPNTARVLQREYGIDIAGQLPRHLDDFDTAEFTIVITLCDKARETCPHFDGHSRHIHWSIPDPSTADSAESYPAFKRTAININTRIHYLQAVVGDRS</sequence>
<evidence type="ECO:0000313" key="5">
    <source>
        <dbReference type="Proteomes" id="UP000217954"/>
    </source>
</evidence>
<feature type="domain" description="HTH arsR-type" evidence="3">
    <location>
        <begin position="18"/>
        <end position="96"/>
    </location>
</feature>
<reference evidence="4 5" key="2">
    <citation type="journal article" date="2017" name="Int. J. Syst. Evol. Microbiol.">
        <title>Mycobacterium stephanolepidis sp. nov., a rapidly growing species related to Mycobacterium chelonae, isolated from marine teleost fish, Stephanolepis cirrhifer.</title>
        <authorList>
            <person name="Fukano H."/>
            <person name="Wada S."/>
            <person name="Kurata O."/>
            <person name="Katayama K."/>
            <person name="Fujiwara N."/>
            <person name="Hoshino Y."/>
        </authorList>
    </citation>
    <scope>NUCLEOTIDE SEQUENCE [LARGE SCALE GENOMIC DNA]</scope>
    <source>
        <strain evidence="4 5">NJB0901</strain>
    </source>
</reference>
<evidence type="ECO:0000256" key="1">
    <source>
        <dbReference type="ARBA" id="ARBA00022849"/>
    </source>
</evidence>
<dbReference type="PANTHER" id="PTHR43428:SF1">
    <property type="entry name" value="ARSENATE REDUCTASE"/>
    <property type="match status" value="1"/>
</dbReference>
<proteinExistence type="predicted"/>
<dbReference type="GO" id="GO:0046685">
    <property type="term" value="P:response to arsenic-containing substance"/>
    <property type="evidence" value="ECO:0007669"/>
    <property type="project" value="UniProtKB-KW"/>
</dbReference>
<dbReference type="Gene3D" id="3.40.50.2300">
    <property type="match status" value="1"/>
</dbReference>
<dbReference type="SUPFAM" id="SSF46785">
    <property type="entry name" value="Winged helix' DNA-binding domain"/>
    <property type="match status" value="1"/>
</dbReference>
<dbReference type="AlphaFoldDB" id="A0A1Z4ES12"/>
<dbReference type="InterPro" id="IPR036388">
    <property type="entry name" value="WH-like_DNA-bd_sf"/>
</dbReference>
<dbReference type="CDD" id="cd16345">
    <property type="entry name" value="LMWP_ArsC"/>
    <property type="match status" value="1"/>
</dbReference>
<dbReference type="Gene3D" id="1.10.10.10">
    <property type="entry name" value="Winged helix-like DNA-binding domain superfamily/Winged helix DNA-binding domain"/>
    <property type="match status" value="1"/>
</dbReference>
<evidence type="ECO:0000259" key="2">
    <source>
        <dbReference type="SMART" id="SM00226"/>
    </source>
</evidence>
<accession>A0A1Z4ES12</accession>
<name>A0A1Z4ES12_9MYCO</name>
<organism evidence="4 5">
    <name type="scientific">[Mycobacterium] stephanolepidis</name>
    <dbReference type="NCBI Taxonomy" id="1520670"/>
    <lineage>
        <taxon>Bacteria</taxon>
        <taxon>Bacillati</taxon>
        <taxon>Actinomycetota</taxon>
        <taxon>Actinomycetes</taxon>
        <taxon>Mycobacteriales</taxon>
        <taxon>Mycobacteriaceae</taxon>
        <taxon>Mycobacteroides</taxon>
    </lineage>
</organism>
<dbReference type="InterPro" id="IPR036390">
    <property type="entry name" value="WH_DNA-bd_sf"/>
</dbReference>
<dbReference type="Pfam" id="PF01451">
    <property type="entry name" value="LMWPc"/>
    <property type="match status" value="1"/>
</dbReference>
<dbReference type="InterPro" id="IPR011991">
    <property type="entry name" value="ArsR-like_HTH"/>
</dbReference>
<dbReference type="KEGG" id="mste:MSTE_00402"/>
<dbReference type="SUPFAM" id="SSF52788">
    <property type="entry name" value="Phosphotyrosine protein phosphatases I"/>
    <property type="match status" value="1"/>
</dbReference>
<dbReference type="InterPro" id="IPR023485">
    <property type="entry name" value="Ptyr_pPase"/>
</dbReference>
<dbReference type="GO" id="GO:0003700">
    <property type="term" value="F:DNA-binding transcription factor activity"/>
    <property type="evidence" value="ECO:0007669"/>
    <property type="project" value="InterPro"/>
</dbReference>
<feature type="domain" description="Phosphotyrosine protein phosphatase I" evidence="2">
    <location>
        <begin position="120"/>
        <end position="253"/>
    </location>
</feature>
<reference evidence="5" key="1">
    <citation type="journal article" date="2017" name="Genome Announc.">
        <title>Complete Genome Sequence of Mycobacterium stephanolepidis.</title>
        <authorList>
            <person name="Fukano H."/>
            <person name="Yoshida M."/>
            <person name="Katayama Y."/>
            <person name="Omatsu T."/>
            <person name="Mizutani T."/>
            <person name="Kurata O."/>
            <person name="Wada S."/>
            <person name="Hoshino Y."/>
        </authorList>
    </citation>
    <scope>NUCLEOTIDE SEQUENCE [LARGE SCALE GENOMIC DNA]</scope>
    <source>
        <strain evidence="5">NJB0901</strain>
    </source>
</reference>
<dbReference type="InterPro" id="IPR036196">
    <property type="entry name" value="Ptyr_pPase_sf"/>
</dbReference>
<keyword evidence="5" id="KW-1185">Reference proteome</keyword>
<dbReference type="InterPro" id="IPR001845">
    <property type="entry name" value="HTH_ArsR_DNA-bd_dom"/>
</dbReference>
<evidence type="ECO:0000313" key="4">
    <source>
        <dbReference type="EMBL" id="BAX95745.1"/>
    </source>
</evidence>
<keyword evidence="1" id="KW-0059">Arsenical resistance</keyword>